<dbReference type="Pfam" id="PF01244">
    <property type="entry name" value="Peptidase_M19"/>
    <property type="match status" value="1"/>
</dbReference>
<dbReference type="PANTHER" id="PTHR10443:SF12">
    <property type="entry name" value="DIPEPTIDASE"/>
    <property type="match status" value="1"/>
</dbReference>
<dbReference type="GO" id="GO:0070573">
    <property type="term" value="F:metallodipeptidase activity"/>
    <property type="evidence" value="ECO:0007669"/>
    <property type="project" value="InterPro"/>
</dbReference>
<dbReference type="InterPro" id="IPR032466">
    <property type="entry name" value="Metal_Hydrolase"/>
</dbReference>
<dbReference type="PANTHER" id="PTHR10443">
    <property type="entry name" value="MICROSOMAL DIPEPTIDASE"/>
    <property type="match status" value="1"/>
</dbReference>
<comment type="caution">
    <text evidence="1">The sequence shown here is derived from an EMBL/GenBank/DDBJ whole genome shotgun (WGS) entry which is preliminary data.</text>
</comment>
<dbReference type="SUPFAM" id="SSF51556">
    <property type="entry name" value="Metallo-dependent hydrolases"/>
    <property type="match status" value="1"/>
</dbReference>
<feature type="non-terminal residue" evidence="1">
    <location>
        <position position="132"/>
    </location>
</feature>
<sequence length="132" mass="14267">MENAAAQDRLAVGFDLEGAMPLLRNPDMIALYHRLGVHQMHFAYNRANEAAGGCYDPGVGLSDLGKTLVARCEDAGVIVDCSHLNERTSLDIMKIGRNPVVFSHSNCRALEPDLRNITDAMIDACAELGGLI</sequence>
<dbReference type="InterPro" id="IPR008257">
    <property type="entry name" value="Pept_M19"/>
</dbReference>
<evidence type="ECO:0000313" key="2">
    <source>
        <dbReference type="Proteomes" id="UP000216478"/>
    </source>
</evidence>
<dbReference type="Proteomes" id="UP000216478">
    <property type="component" value="Unassembled WGS sequence"/>
</dbReference>
<dbReference type="Gene3D" id="3.20.20.140">
    <property type="entry name" value="Metal-dependent hydrolases"/>
    <property type="match status" value="1"/>
</dbReference>
<reference evidence="1 2" key="1">
    <citation type="submission" date="2017-07" db="EMBL/GenBank/DDBJ databases">
        <title>Phylogenetic study on the rhizospheric bacterium Ochrobactrum sp. A44.</title>
        <authorList>
            <person name="Krzyzanowska D.M."/>
            <person name="Ossowicki A."/>
            <person name="Rajewska M."/>
            <person name="Maciag T."/>
            <person name="Kaczynski Z."/>
            <person name="Czerwicka M."/>
            <person name="Jafra S."/>
        </authorList>
    </citation>
    <scope>NUCLEOTIDE SEQUENCE [LARGE SCALE GENOMIC DNA]</scope>
    <source>
        <strain evidence="1 2">OgA9a</strain>
    </source>
</reference>
<name>A0A256GCZ6_9HYPH</name>
<proteinExistence type="predicted"/>
<protein>
    <submittedName>
        <fullName evidence="1">Membrane dipeptidase family protein</fullName>
    </submittedName>
</protein>
<dbReference type="EMBL" id="NNRL01000031">
    <property type="protein sequence ID" value="OYR24997.1"/>
    <property type="molecule type" value="Genomic_DNA"/>
</dbReference>
<gene>
    <name evidence="1" type="ORF">CEV33_4607</name>
</gene>
<accession>A0A256GCZ6</accession>
<dbReference type="GO" id="GO:0006508">
    <property type="term" value="P:proteolysis"/>
    <property type="evidence" value="ECO:0007669"/>
    <property type="project" value="InterPro"/>
</dbReference>
<organism evidence="1 2">
    <name type="scientific">Brucella grignonensis</name>
    <dbReference type="NCBI Taxonomy" id="94627"/>
    <lineage>
        <taxon>Bacteria</taxon>
        <taxon>Pseudomonadati</taxon>
        <taxon>Pseudomonadota</taxon>
        <taxon>Alphaproteobacteria</taxon>
        <taxon>Hyphomicrobiales</taxon>
        <taxon>Brucellaceae</taxon>
        <taxon>Brucella/Ochrobactrum group</taxon>
        <taxon>Brucella</taxon>
    </lineage>
</organism>
<dbReference type="PROSITE" id="PS51365">
    <property type="entry name" value="RENAL_DIPEPTIDASE_2"/>
    <property type="match status" value="1"/>
</dbReference>
<dbReference type="AlphaFoldDB" id="A0A256GCZ6"/>
<keyword evidence="2" id="KW-1185">Reference proteome</keyword>
<evidence type="ECO:0000313" key="1">
    <source>
        <dbReference type="EMBL" id="OYR24997.1"/>
    </source>
</evidence>